<proteinExistence type="inferred from homology"/>
<gene>
    <name evidence="3" type="primary">DRM1_0</name>
    <name evidence="3" type="ORF">CK203_025776</name>
</gene>
<comment type="similarity">
    <text evidence="1">Belongs to the DRM1/ARP family.</text>
</comment>
<dbReference type="EMBL" id="QGNW01000111">
    <property type="protein sequence ID" value="RVW95802.1"/>
    <property type="molecule type" value="Genomic_DNA"/>
</dbReference>
<protein>
    <submittedName>
        <fullName evidence="3">Dormancy-associated protein 1</fullName>
    </submittedName>
</protein>
<dbReference type="PANTHER" id="PTHR33565:SF2">
    <property type="entry name" value="DORMANCY-ASSOCIATED PROTEIN 1"/>
    <property type="match status" value="1"/>
</dbReference>
<evidence type="ECO:0000313" key="4">
    <source>
        <dbReference type="Proteomes" id="UP000288805"/>
    </source>
</evidence>
<evidence type="ECO:0000256" key="1">
    <source>
        <dbReference type="ARBA" id="ARBA00010502"/>
    </source>
</evidence>
<organism evidence="3 4">
    <name type="scientific">Vitis vinifera</name>
    <name type="common">Grape</name>
    <dbReference type="NCBI Taxonomy" id="29760"/>
    <lineage>
        <taxon>Eukaryota</taxon>
        <taxon>Viridiplantae</taxon>
        <taxon>Streptophyta</taxon>
        <taxon>Embryophyta</taxon>
        <taxon>Tracheophyta</taxon>
        <taxon>Spermatophyta</taxon>
        <taxon>Magnoliopsida</taxon>
        <taxon>eudicotyledons</taxon>
        <taxon>Gunneridae</taxon>
        <taxon>Pentapetalae</taxon>
        <taxon>rosids</taxon>
        <taxon>Vitales</taxon>
        <taxon>Vitaceae</taxon>
        <taxon>Viteae</taxon>
        <taxon>Vitis</taxon>
    </lineage>
</organism>
<evidence type="ECO:0000256" key="2">
    <source>
        <dbReference type="SAM" id="MobiDB-lite"/>
    </source>
</evidence>
<feature type="region of interest" description="Disordered" evidence="2">
    <location>
        <begin position="12"/>
        <end position="69"/>
    </location>
</feature>
<dbReference type="PANTHER" id="PTHR33565">
    <property type="entry name" value="DORMANCY-ASSOCIATED PROTEIN 1"/>
    <property type="match status" value="1"/>
</dbReference>
<accession>A0A438IGD9</accession>
<reference evidence="3 4" key="1">
    <citation type="journal article" date="2018" name="PLoS Genet.">
        <title>Population sequencing reveals clonal diversity and ancestral inbreeding in the grapevine cultivar Chardonnay.</title>
        <authorList>
            <person name="Roach M.J."/>
            <person name="Johnson D.L."/>
            <person name="Bohlmann J."/>
            <person name="van Vuuren H.J."/>
            <person name="Jones S.J."/>
            <person name="Pretorius I.S."/>
            <person name="Schmidt S.A."/>
            <person name="Borneman A.R."/>
        </authorList>
    </citation>
    <scope>NUCLEOTIDE SEQUENCE [LARGE SCALE GENOMIC DNA]</scope>
    <source>
        <strain evidence="4">cv. Chardonnay</strain>
        <tissue evidence="3">Leaf</tissue>
    </source>
</reference>
<dbReference type="AlphaFoldDB" id="A0A438IGD9"/>
<comment type="caution">
    <text evidence="3">The sequence shown here is derived from an EMBL/GenBank/DDBJ whole genome shotgun (WGS) entry which is preliminary data.</text>
</comment>
<dbReference type="Pfam" id="PF05564">
    <property type="entry name" value="Auxin_repressed"/>
    <property type="match status" value="1"/>
</dbReference>
<dbReference type="Proteomes" id="UP000288805">
    <property type="component" value="Unassembled WGS sequence"/>
</dbReference>
<dbReference type="InterPro" id="IPR008406">
    <property type="entry name" value="DRM/ARP"/>
</dbReference>
<feature type="compositionally biased region" description="Low complexity" evidence="2">
    <location>
        <begin position="49"/>
        <end position="68"/>
    </location>
</feature>
<sequence>MVLLEKLWDDVVAGPQPDRGLGKLRKLTTKPLSVKTDEGESSKYQRSMSMPASPGTPATPMTPTTPTSARKDNVWRSVFHPGSNLATKGMGSDYFDKPTKKDTPTVYDCMIRRLGPVHWLYIPTCTDALCGITGFTVGRQGPSTTTETAVTGGCMYILFFAFQYLQRVITILMVL</sequence>
<evidence type="ECO:0000313" key="3">
    <source>
        <dbReference type="EMBL" id="RVW95802.1"/>
    </source>
</evidence>
<name>A0A438IGD9_VITVI</name>